<keyword evidence="1" id="KW-1133">Transmembrane helix</keyword>
<keyword evidence="1" id="KW-0472">Membrane</keyword>
<gene>
    <name evidence="2" type="ORF">BTO14_02840</name>
</gene>
<evidence type="ECO:0000313" key="3">
    <source>
        <dbReference type="Proteomes" id="UP000247345"/>
    </source>
</evidence>
<feature type="transmembrane region" description="Helical" evidence="1">
    <location>
        <begin position="12"/>
        <end position="29"/>
    </location>
</feature>
<feature type="transmembrane region" description="Helical" evidence="1">
    <location>
        <begin position="66"/>
        <end position="87"/>
    </location>
</feature>
<accession>A0A2P6CBJ2</accession>
<organism evidence="2 3">
    <name type="scientific">Polaribacter butkevichii</name>
    <dbReference type="NCBI Taxonomy" id="218490"/>
    <lineage>
        <taxon>Bacteria</taxon>
        <taxon>Pseudomonadati</taxon>
        <taxon>Bacteroidota</taxon>
        <taxon>Flavobacteriia</taxon>
        <taxon>Flavobacteriales</taxon>
        <taxon>Flavobacteriaceae</taxon>
    </lineage>
</organism>
<keyword evidence="1" id="KW-0812">Transmembrane</keyword>
<proteinExistence type="predicted"/>
<dbReference type="EMBL" id="MSCK01000001">
    <property type="protein sequence ID" value="PQJ72249.1"/>
    <property type="molecule type" value="Genomic_DNA"/>
</dbReference>
<evidence type="ECO:0008006" key="4">
    <source>
        <dbReference type="Google" id="ProtNLM"/>
    </source>
</evidence>
<dbReference type="Proteomes" id="UP000247345">
    <property type="component" value="Unassembled WGS sequence"/>
</dbReference>
<sequence>MENQTVNEGKTMAIISHLWIIGLIIAFFMNNSKKNSFASFYIKQMIGLNLIQLLNGWIIYKFVGMTAGSIVGILLLVLWVISLIGAVKGEEKSIPVVGDQFQEWFKNI</sequence>
<dbReference type="AlphaFoldDB" id="A0A2P6CBJ2"/>
<dbReference type="RefSeq" id="WP_105047911.1">
    <property type="nucleotide sequence ID" value="NZ_CP150661.1"/>
</dbReference>
<evidence type="ECO:0000313" key="2">
    <source>
        <dbReference type="EMBL" id="PQJ72249.1"/>
    </source>
</evidence>
<comment type="caution">
    <text evidence="2">The sequence shown here is derived from an EMBL/GenBank/DDBJ whole genome shotgun (WGS) entry which is preliminary data.</text>
</comment>
<keyword evidence="3" id="KW-1185">Reference proteome</keyword>
<protein>
    <recommendedName>
        <fullName evidence="4">Import component protein</fullName>
    </recommendedName>
</protein>
<evidence type="ECO:0000256" key="1">
    <source>
        <dbReference type="SAM" id="Phobius"/>
    </source>
</evidence>
<reference evidence="2 3" key="1">
    <citation type="submission" date="2016-12" db="EMBL/GenBank/DDBJ databases">
        <title>Trade-off between light-utilization and light-protection in marine flavobacteria.</title>
        <authorList>
            <person name="Kumagai Y."/>
            <person name="Yoshizawa S."/>
            <person name="Kogure K."/>
            <person name="Iwasaki W."/>
        </authorList>
    </citation>
    <scope>NUCLEOTIDE SEQUENCE [LARGE SCALE GENOMIC DNA]</scope>
    <source>
        <strain evidence="2 3">KCTC 12100</strain>
    </source>
</reference>
<name>A0A2P6CBJ2_9FLAO</name>
<dbReference type="OrthoDB" id="6400719at2"/>